<reference evidence="2" key="1">
    <citation type="submission" date="2018-01" db="EMBL/GenBank/DDBJ databases">
        <title>An insight into the sialome of Amazonian anophelines.</title>
        <authorList>
            <person name="Ribeiro J.M."/>
            <person name="Scarpassa V."/>
            <person name="Calvo E."/>
        </authorList>
    </citation>
    <scope>NUCLEOTIDE SEQUENCE</scope>
    <source>
        <tissue evidence="2">Salivary glands</tissue>
    </source>
</reference>
<feature type="chain" id="PRO_5015005664" evidence="1">
    <location>
        <begin position="18"/>
        <end position="81"/>
    </location>
</feature>
<organism evidence="2">
    <name type="scientific">Anopheles marajoara</name>
    <dbReference type="NCBI Taxonomy" id="58244"/>
    <lineage>
        <taxon>Eukaryota</taxon>
        <taxon>Metazoa</taxon>
        <taxon>Ecdysozoa</taxon>
        <taxon>Arthropoda</taxon>
        <taxon>Hexapoda</taxon>
        <taxon>Insecta</taxon>
        <taxon>Pterygota</taxon>
        <taxon>Neoptera</taxon>
        <taxon>Endopterygota</taxon>
        <taxon>Diptera</taxon>
        <taxon>Nematocera</taxon>
        <taxon>Culicoidea</taxon>
        <taxon>Culicidae</taxon>
        <taxon>Anophelinae</taxon>
        <taxon>Anopheles</taxon>
    </lineage>
</organism>
<keyword evidence="1" id="KW-0732">Signal</keyword>
<dbReference type="EMBL" id="GGFJ01013478">
    <property type="protein sequence ID" value="MBW62619.1"/>
    <property type="molecule type" value="Transcribed_RNA"/>
</dbReference>
<name>A0A2M4CBI9_9DIPT</name>
<dbReference type="AlphaFoldDB" id="A0A2M4CBI9"/>
<sequence length="81" mass="9619">MFYRLSLILCILCKVELLYYRLSMSQMNPAMVSMAIKCFNNVLSHQSQRIILEPRRTLWLIIQLKLIHRVTCVCSMHLNYA</sequence>
<evidence type="ECO:0000313" key="2">
    <source>
        <dbReference type="EMBL" id="MBW62619.1"/>
    </source>
</evidence>
<feature type="signal peptide" evidence="1">
    <location>
        <begin position="1"/>
        <end position="17"/>
    </location>
</feature>
<proteinExistence type="predicted"/>
<evidence type="ECO:0000256" key="1">
    <source>
        <dbReference type="SAM" id="SignalP"/>
    </source>
</evidence>
<protein>
    <submittedName>
        <fullName evidence="2">Putative secreted protein</fullName>
    </submittedName>
</protein>
<accession>A0A2M4CBI9</accession>